<dbReference type="PANTHER" id="PTHR22726:SF1">
    <property type="entry name" value="METALLOENDOPEPTIDASE OMA1, MITOCHONDRIAL"/>
    <property type="match status" value="1"/>
</dbReference>
<evidence type="ECO:0000256" key="1">
    <source>
        <dbReference type="ARBA" id="ARBA00022670"/>
    </source>
</evidence>
<keyword evidence="4 6" id="KW-0862">Zinc</keyword>
<keyword evidence="1 6" id="KW-0645">Protease</keyword>
<evidence type="ECO:0000256" key="6">
    <source>
        <dbReference type="RuleBase" id="RU003983"/>
    </source>
</evidence>
<evidence type="ECO:0000313" key="11">
    <source>
        <dbReference type="Proteomes" id="UP000595460"/>
    </source>
</evidence>
<feature type="region of interest" description="Disordered" evidence="7">
    <location>
        <begin position="371"/>
        <end position="391"/>
    </location>
</feature>
<keyword evidence="8" id="KW-0472">Membrane</keyword>
<name>A0ABX7C133_9HYPH</name>
<sequence length="391" mass="41388">MAIAGRFHDGLVADVHKVGLEYEHAGSAGTLVIRAEDRSELARWPAADLYAVPSRKDELRLGANGQRTGARVAVRGREDVARVLATLPVLTEKRRQQTGREVRLAVTATLALAAVIGAYLYGVPLLAGRIVGLVPPAWERSLGETVATQMESSLNESGGFEVCDPDPDSVANHAIARFGAAALEGTGSPFAIDIKVVKSDIPNAFALPGGQVFFFSALLEQAETQDEFAGVLAHEVGHVAHRHGMEQLISTAGTGALIGFILGDMTGISVAAGLGSMIIDARFSRDAERQADAFAAHTAERMDFNPAGLADLINRVGADDEFARALALLSTHPLTDDRKAALEILSQQRPTGLEPPFTAAEWTAIRSMCEQPGALPQAKTNANDRTGKSSN</sequence>
<dbReference type="CDD" id="cd07332">
    <property type="entry name" value="M48C_Oma1_like"/>
    <property type="match status" value="1"/>
</dbReference>
<dbReference type="EMBL" id="CP068047">
    <property type="protein sequence ID" value="QQR35756.1"/>
    <property type="molecule type" value="Genomic_DNA"/>
</dbReference>
<gene>
    <name evidence="10" type="ORF">JI749_15625</name>
</gene>
<keyword evidence="8" id="KW-1133">Transmembrane helix</keyword>
<proteinExistence type="inferred from homology"/>
<reference evidence="10 11" key="1">
    <citation type="submission" date="2021-01" db="EMBL/GenBank/DDBJ databases">
        <title>Genome seq and assembly of Devosia sp. G19.</title>
        <authorList>
            <person name="Chhetri G."/>
        </authorList>
    </citation>
    <scope>NUCLEOTIDE SEQUENCE [LARGE SCALE GENOMIC DNA]</scope>
    <source>
        <strain evidence="10 11">G19</strain>
    </source>
</reference>
<feature type="transmembrane region" description="Helical" evidence="8">
    <location>
        <begin position="102"/>
        <end position="121"/>
    </location>
</feature>
<dbReference type="InterPro" id="IPR051156">
    <property type="entry name" value="Mito/Outer_Membr_Metalloprot"/>
</dbReference>
<dbReference type="Gene3D" id="3.30.2010.10">
    <property type="entry name" value="Metalloproteases ('zincins'), catalytic domain"/>
    <property type="match status" value="1"/>
</dbReference>
<evidence type="ECO:0000256" key="3">
    <source>
        <dbReference type="ARBA" id="ARBA00022801"/>
    </source>
</evidence>
<dbReference type="RefSeq" id="WP_201656000.1">
    <property type="nucleotide sequence ID" value="NZ_CP068047.1"/>
</dbReference>
<evidence type="ECO:0000256" key="5">
    <source>
        <dbReference type="ARBA" id="ARBA00023049"/>
    </source>
</evidence>
<comment type="similarity">
    <text evidence="6">Belongs to the peptidase M48 family.</text>
</comment>
<keyword evidence="2" id="KW-0479">Metal-binding</keyword>
<feature type="domain" description="Peptidase M48" evidence="9">
    <location>
        <begin position="182"/>
        <end position="343"/>
    </location>
</feature>
<organism evidence="10 11">
    <name type="scientific">Devosia oryziradicis</name>
    <dbReference type="NCBI Taxonomy" id="2801335"/>
    <lineage>
        <taxon>Bacteria</taxon>
        <taxon>Pseudomonadati</taxon>
        <taxon>Pseudomonadota</taxon>
        <taxon>Alphaproteobacteria</taxon>
        <taxon>Hyphomicrobiales</taxon>
        <taxon>Devosiaceae</taxon>
        <taxon>Devosia</taxon>
    </lineage>
</organism>
<keyword evidence="11" id="KW-1185">Reference proteome</keyword>
<dbReference type="InterPro" id="IPR001915">
    <property type="entry name" value="Peptidase_M48"/>
</dbReference>
<protein>
    <submittedName>
        <fullName evidence="10">M48 family metallopeptidase</fullName>
    </submittedName>
</protein>
<keyword evidence="8" id="KW-0812">Transmembrane</keyword>
<keyword evidence="3 6" id="KW-0378">Hydrolase</keyword>
<feature type="compositionally biased region" description="Polar residues" evidence="7">
    <location>
        <begin position="378"/>
        <end position="391"/>
    </location>
</feature>
<dbReference type="Proteomes" id="UP000595460">
    <property type="component" value="Chromosome"/>
</dbReference>
<dbReference type="PANTHER" id="PTHR22726">
    <property type="entry name" value="METALLOENDOPEPTIDASE OMA1"/>
    <property type="match status" value="1"/>
</dbReference>
<comment type="cofactor">
    <cofactor evidence="6">
        <name>Zn(2+)</name>
        <dbReference type="ChEBI" id="CHEBI:29105"/>
    </cofactor>
    <text evidence="6">Binds 1 zinc ion per subunit.</text>
</comment>
<accession>A0ABX7C133</accession>
<evidence type="ECO:0000313" key="10">
    <source>
        <dbReference type="EMBL" id="QQR35756.1"/>
    </source>
</evidence>
<evidence type="ECO:0000256" key="7">
    <source>
        <dbReference type="SAM" id="MobiDB-lite"/>
    </source>
</evidence>
<evidence type="ECO:0000256" key="8">
    <source>
        <dbReference type="SAM" id="Phobius"/>
    </source>
</evidence>
<evidence type="ECO:0000256" key="4">
    <source>
        <dbReference type="ARBA" id="ARBA00022833"/>
    </source>
</evidence>
<evidence type="ECO:0000256" key="2">
    <source>
        <dbReference type="ARBA" id="ARBA00022723"/>
    </source>
</evidence>
<evidence type="ECO:0000259" key="9">
    <source>
        <dbReference type="Pfam" id="PF01435"/>
    </source>
</evidence>
<dbReference type="Pfam" id="PF01435">
    <property type="entry name" value="Peptidase_M48"/>
    <property type="match status" value="1"/>
</dbReference>
<keyword evidence="5 6" id="KW-0482">Metalloprotease</keyword>